<comment type="similarity">
    <text evidence="2 7">Belongs to the group II decarboxylase family.</text>
</comment>
<dbReference type="STRING" id="574651.SAMN04487968_109164"/>
<dbReference type="InterPro" id="IPR015424">
    <property type="entry name" value="PyrdxlP-dep_Trfase"/>
</dbReference>
<evidence type="ECO:0000256" key="4">
    <source>
        <dbReference type="ARBA" id="ARBA00022898"/>
    </source>
</evidence>
<dbReference type="Gene3D" id="3.90.1150.10">
    <property type="entry name" value="Aspartate Aminotransferase, domain 1"/>
    <property type="match status" value="1"/>
</dbReference>
<dbReference type="SUPFAM" id="SSF53383">
    <property type="entry name" value="PLP-dependent transferases"/>
    <property type="match status" value="1"/>
</dbReference>
<evidence type="ECO:0000256" key="7">
    <source>
        <dbReference type="RuleBase" id="RU000382"/>
    </source>
</evidence>
<evidence type="ECO:0000256" key="6">
    <source>
        <dbReference type="PIRSR" id="PIRSR602129-50"/>
    </source>
</evidence>
<gene>
    <name evidence="8" type="ORF">SAMN04487968_109164</name>
</gene>
<sequence>MHEFVPQDQEVLADVARWIGERLSGPPEVAPHRSHGPHDGRAALPELTAEGVGTAAAWETVRDEVLPTTFPTDHPRYLAFVGGAPTPAAVLADAALSAASVYGGSELEAGAVVAAERAAIGWLCSAMGYPSDAHGTFVSGGSLANLSALVAARHGRTSASGRPPGVVVAGASAHSSVRSAAETMGCEVAVAGTPDAVLRAADVEAVLAGLDPSDVVAVVASAGATNTGLVDALDEIADCCSSRRIWLHVDAAYGGAAMLAPARREAFAGIERADSVTIDPHKWLFTPFDCAAVVYREPAVARAAHRQSAHYLDAVEGDDADNPADYAVHLTRRARGLPLWASLLANGTDAYVDAVERCLATAGYAAKQVDTSPVLELAAEPRLSVVLLRRSGWGAADYAHWSSRARFSGLGLVTPTTYAGETVLRLCFVNPRTTQADVDMLLESLETLLDERTG</sequence>
<proteinExistence type="inferred from homology"/>
<reference evidence="8 9" key="1">
    <citation type="submission" date="2016-10" db="EMBL/GenBank/DDBJ databases">
        <authorList>
            <person name="de Groot N.N."/>
        </authorList>
    </citation>
    <scope>NUCLEOTIDE SEQUENCE [LARGE SCALE GENOMIC DNA]</scope>
    <source>
        <strain evidence="8 9">CGMCC 1.7056</strain>
    </source>
</reference>
<protein>
    <submittedName>
        <fullName evidence="8">Glutamate or tyrosine decarboxylase</fullName>
    </submittedName>
</protein>
<evidence type="ECO:0000256" key="2">
    <source>
        <dbReference type="ARBA" id="ARBA00009533"/>
    </source>
</evidence>
<dbReference type="PANTHER" id="PTHR11999">
    <property type="entry name" value="GROUP II PYRIDOXAL-5-PHOSPHATE DECARBOXYLASE"/>
    <property type="match status" value="1"/>
</dbReference>
<dbReference type="InterPro" id="IPR015421">
    <property type="entry name" value="PyrdxlP-dep_Trfase_major"/>
</dbReference>
<evidence type="ECO:0000313" key="8">
    <source>
        <dbReference type="EMBL" id="SFC68398.1"/>
    </source>
</evidence>
<dbReference type="AlphaFoldDB" id="A0A1I1LBL9"/>
<keyword evidence="4 6" id="KW-0663">Pyridoxal phosphate</keyword>
<dbReference type="GO" id="GO:0019752">
    <property type="term" value="P:carboxylic acid metabolic process"/>
    <property type="evidence" value="ECO:0007669"/>
    <property type="project" value="InterPro"/>
</dbReference>
<dbReference type="Proteomes" id="UP000198832">
    <property type="component" value="Unassembled WGS sequence"/>
</dbReference>
<evidence type="ECO:0000256" key="5">
    <source>
        <dbReference type="ARBA" id="ARBA00023239"/>
    </source>
</evidence>
<dbReference type="PANTHER" id="PTHR11999:SF70">
    <property type="entry name" value="MIP05841P"/>
    <property type="match status" value="1"/>
</dbReference>
<dbReference type="OrthoDB" id="3335676at2"/>
<keyword evidence="9" id="KW-1185">Reference proteome</keyword>
<evidence type="ECO:0000256" key="3">
    <source>
        <dbReference type="ARBA" id="ARBA00022793"/>
    </source>
</evidence>
<accession>A0A1I1LBL9</accession>
<dbReference type="EMBL" id="FOLB01000009">
    <property type="protein sequence ID" value="SFC68398.1"/>
    <property type="molecule type" value="Genomic_DNA"/>
</dbReference>
<dbReference type="InterPro" id="IPR015422">
    <property type="entry name" value="PyrdxlP-dep_Trfase_small"/>
</dbReference>
<dbReference type="InterPro" id="IPR010977">
    <property type="entry name" value="Aromatic_deC"/>
</dbReference>
<keyword evidence="5 7" id="KW-0456">Lyase</keyword>
<dbReference type="InterPro" id="IPR002129">
    <property type="entry name" value="PyrdxlP-dep_de-COase"/>
</dbReference>
<dbReference type="InterPro" id="IPR021115">
    <property type="entry name" value="Pyridoxal-P_BS"/>
</dbReference>
<dbReference type="Gene3D" id="3.40.640.10">
    <property type="entry name" value="Type I PLP-dependent aspartate aminotransferase-like (Major domain)"/>
    <property type="match status" value="1"/>
</dbReference>
<dbReference type="GO" id="GO:0004058">
    <property type="term" value="F:aromatic-L-amino-acid decarboxylase activity"/>
    <property type="evidence" value="ECO:0007669"/>
    <property type="project" value="UniProtKB-ARBA"/>
</dbReference>
<keyword evidence="3" id="KW-0210">Decarboxylase</keyword>
<name>A0A1I1LBL9_9ACTN</name>
<dbReference type="Pfam" id="PF00282">
    <property type="entry name" value="Pyridoxal_deC"/>
    <property type="match status" value="1"/>
</dbReference>
<organism evidence="8 9">
    <name type="scientific">Nocardioides terrae</name>
    <dbReference type="NCBI Taxonomy" id="574651"/>
    <lineage>
        <taxon>Bacteria</taxon>
        <taxon>Bacillati</taxon>
        <taxon>Actinomycetota</taxon>
        <taxon>Actinomycetes</taxon>
        <taxon>Propionibacteriales</taxon>
        <taxon>Nocardioidaceae</taxon>
        <taxon>Nocardioides</taxon>
    </lineage>
</organism>
<comment type="cofactor">
    <cofactor evidence="1 6 7">
        <name>pyridoxal 5'-phosphate</name>
        <dbReference type="ChEBI" id="CHEBI:597326"/>
    </cofactor>
</comment>
<evidence type="ECO:0000313" key="9">
    <source>
        <dbReference type="Proteomes" id="UP000198832"/>
    </source>
</evidence>
<dbReference type="GO" id="GO:0030170">
    <property type="term" value="F:pyridoxal phosphate binding"/>
    <property type="evidence" value="ECO:0007669"/>
    <property type="project" value="InterPro"/>
</dbReference>
<dbReference type="PROSITE" id="PS00392">
    <property type="entry name" value="DDC_GAD_HDC_YDC"/>
    <property type="match status" value="1"/>
</dbReference>
<evidence type="ECO:0000256" key="1">
    <source>
        <dbReference type="ARBA" id="ARBA00001933"/>
    </source>
</evidence>
<feature type="modified residue" description="N6-(pyridoxal phosphate)lysine" evidence="6">
    <location>
        <position position="282"/>
    </location>
</feature>